<evidence type="ECO:0000256" key="1">
    <source>
        <dbReference type="SAM" id="MobiDB-lite"/>
    </source>
</evidence>
<accession>A0A2K3LXS9</accession>
<organism evidence="2 3">
    <name type="scientific">Trifolium pratense</name>
    <name type="common">Red clover</name>
    <dbReference type="NCBI Taxonomy" id="57577"/>
    <lineage>
        <taxon>Eukaryota</taxon>
        <taxon>Viridiplantae</taxon>
        <taxon>Streptophyta</taxon>
        <taxon>Embryophyta</taxon>
        <taxon>Tracheophyta</taxon>
        <taxon>Spermatophyta</taxon>
        <taxon>Magnoliopsida</taxon>
        <taxon>eudicotyledons</taxon>
        <taxon>Gunneridae</taxon>
        <taxon>Pentapetalae</taxon>
        <taxon>rosids</taxon>
        <taxon>fabids</taxon>
        <taxon>Fabales</taxon>
        <taxon>Fabaceae</taxon>
        <taxon>Papilionoideae</taxon>
        <taxon>50 kb inversion clade</taxon>
        <taxon>NPAAA clade</taxon>
        <taxon>Hologalegina</taxon>
        <taxon>IRL clade</taxon>
        <taxon>Trifolieae</taxon>
        <taxon>Trifolium</taxon>
    </lineage>
</organism>
<feature type="non-terminal residue" evidence="2">
    <location>
        <position position="1"/>
    </location>
</feature>
<reference evidence="2 3" key="1">
    <citation type="journal article" date="2014" name="Am. J. Bot.">
        <title>Genome assembly and annotation for red clover (Trifolium pratense; Fabaceae).</title>
        <authorList>
            <person name="Istvanek J."/>
            <person name="Jaros M."/>
            <person name="Krenek A."/>
            <person name="Repkova J."/>
        </authorList>
    </citation>
    <scope>NUCLEOTIDE SEQUENCE [LARGE SCALE GENOMIC DNA]</scope>
    <source>
        <strain evidence="3">cv. Tatra</strain>
        <tissue evidence="2">Young leaves</tissue>
    </source>
</reference>
<dbReference type="ExpressionAtlas" id="A0A2K3LXS9">
    <property type="expression patterns" value="baseline"/>
</dbReference>
<protein>
    <submittedName>
        <fullName evidence="2">Uncharacterized protein</fullName>
    </submittedName>
</protein>
<comment type="caution">
    <text evidence="2">The sequence shown here is derived from an EMBL/GenBank/DDBJ whole genome shotgun (WGS) entry which is preliminary data.</text>
</comment>
<sequence>EKDLVEKEIRGREETSKIRSVRKLFTPEGNKTGSSPGDPITARMTSTGNYKVSPKKRDKTPSNLVGSNIPKYLTDIFHPANQMELNDVECHLAAYIFSPQINKKIDENETMVSTEIDYTIGTRKLLQCLRPNQTIGQDVIDLVATMLTHDERSNSKIPRYVDNWFLPSTLSQFVLTTDSPKESMMKGYRKRFMGNADFISKSRFMEEWLMDPSFYDLQTTRGPKISEFKIAAPSGYGSQGQDSWMKAQDYKLHCN</sequence>
<dbReference type="EMBL" id="ASHM01043881">
    <property type="protein sequence ID" value="PNX83329.1"/>
    <property type="molecule type" value="Genomic_DNA"/>
</dbReference>
<evidence type="ECO:0000313" key="3">
    <source>
        <dbReference type="Proteomes" id="UP000236291"/>
    </source>
</evidence>
<feature type="region of interest" description="Disordered" evidence="1">
    <location>
        <begin position="22"/>
        <end position="64"/>
    </location>
</feature>
<dbReference type="Proteomes" id="UP000236291">
    <property type="component" value="Unassembled WGS sequence"/>
</dbReference>
<name>A0A2K3LXS9_TRIPR</name>
<reference evidence="2 3" key="2">
    <citation type="journal article" date="2017" name="Front. Plant Sci.">
        <title>Gene Classification and Mining of Molecular Markers Useful in Red Clover (Trifolium pratense) Breeding.</title>
        <authorList>
            <person name="Istvanek J."/>
            <person name="Dluhosova J."/>
            <person name="Dluhos P."/>
            <person name="Patkova L."/>
            <person name="Nedelnik J."/>
            <person name="Repkova J."/>
        </authorList>
    </citation>
    <scope>NUCLEOTIDE SEQUENCE [LARGE SCALE GENOMIC DNA]</scope>
    <source>
        <strain evidence="3">cv. Tatra</strain>
        <tissue evidence="2">Young leaves</tissue>
    </source>
</reference>
<evidence type="ECO:0000313" key="2">
    <source>
        <dbReference type="EMBL" id="PNX83329.1"/>
    </source>
</evidence>
<proteinExistence type="predicted"/>
<gene>
    <name evidence="2" type="ORF">L195_g039370</name>
</gene>
<dbReference type="AlphaFoldDB" id="A0A2K3LXS9"/>